<keyword evidence="5" id="KW-0804">Transcription</keyword>
<organism evidence="9 10">
    <name type="scientific">Hibiscus syriacus</name>
    <name type="common">Rose of Sharon</name>
    <dbReference type="NCBI Taxonomy" id="106335"/>
    <lineage>
        <taxon>Eukaryota</taxon>
        <taxon>Viridiplantae</taxon>
        <taxon>Streptophyta</taxon>
        <taxon>Embryophyta</taxon>
        <taxon>Tracheophyta</taxon>
        <taxon>Spermatophyta</taxon>
        <taxon>Magnoliopsida</taxon>
        <taxon>eudicotyledons</taxon>
        <taxon>Gunneridae</taxon>
        <taxon>Pentapetalae</taxon>
        <taxon>rosids</taxon>
        <taxon>malvids</taxon>
        <taxon>Malvales</taxon>
        <taxon>Malvaceae</taxon>
        <taxon>Malvoideae</taxon>
        <taxon>Hibiscus</taxon>
    </lineage>
</organism>
<evidence type="ECO:0000256" key="5">
    <source>
        <dbReference type="ARBA" id="ARBA00023163"/>
    </source>
</evidence>
<evidence type="ECO:0000313" key="10">
    <source>
        <dbReference type="Proteomes" id="UP000436088"/>
    </source>
</evidence>
<evidence type="ECO:0000256" key="2">
    <source>
        <dbReference type="ARBA" id="ARBA00007163"/>
    </source>
</evidence>
<gene>
    <name evidence="9" type="ORF">F3Y22_tig00111693pilonHSYRG00035</name>
</gene>
<feature type="compositionally biased region" description="Acidic residues" evidence="7">
    <location>
        <begin position="90"/>
        <end position="106"/>
    </location>
</feature>
<dbReference type="InterPro" id="IPR020983">
    <property type="entry name" value="Basic_leucine-zipper_C"/>
</dbReference>
<sequence length="324" mass="35633">MSRSHSEGLERFLDEFSCAGENVICPSLEPSQPSISKAEEVMEILTGSSKVQGQGETDVTPCGILAELTTQKKSGVQVRQATSGSSREDSDSDELEGDTETADMDPADAKRARRYSRRRKQVQMNGLEAQVGQLRVEHFTLLQRLTDMNHEYDGAAVDNRIMKADIETLRAKGSPDENLLPDANSSVRLCQIRNIIKHFMVETVAGMTIVKMAEETVKRVTGINPGLISRPNIPRHPFLSSPLEASSVAPLPLQSNANQFFHHPVPSMFAPTHHHTVDNSFKGNTFVPPDMNLQAKIALVSMHMDPCLVGNLVMPTGTSIKVEY</sequence>
<comment type="subcellular location">
    <subcellularLocation>
        <location evidence="1">Nucleus</location>
    </subcellularLocation>
</comment>
<reference evidence="9" key="1">
    <citation type="submission" date="2019-09" db="EMBL/GenBank/DDBJ databases">
        <title>Draft genome information of white flower Hibiscus syriacus.</title>
        <authorList>
            <person name="Kim Y.-M."/>
        </authorList>
    </citation>
    <scope>NUCLEOTIDE SEQUENCE [LARGE SCALE GENOMIC DNA]</scope>
    <source>
        <strain evidence="9">YM2019G1</strain>
    </source>
</reference>
<accession>A0A6A2YBF2</accession>
<evidence type="ECO:0000259" key="8">
    <source>
        <dbReference type="Pfam" id="PF12498"/>
    </source>
</evidence>
<comment type="similarity">
    <text evidence="2">Belongs to the bZIP family.</text>
</comment>
<feature type="domain" description="Basic leucine-zipper C-terminal" evidence="8">
    <location>
        <begin position="210"/>
        <end position="287"/>
    </location>
</feature>
<evidence type="ECO:0000256" key="6">
    <source>
        <dbReference type="ARBA" id="ARBA00023242"/>
    </source>
</evidence>
<dbReference type="PANTHER" id="PTHR46408:SF5">
    <property type="entry name" value="BASIC LEUCINE ZIPPER 10"/>
    <property type="match status" value="1"/>
</dbReference>
<evidence type="ECO:0000256" key="3">
    <source>
        <dbReference type="ARBA" id="ARBA00023015"/>
    </source>
</evidence>
<feature type="region of interest" description="Disordered" evidence="7">
    <location>
        <begin position="73"/>
        <end position="119"/>
    </location>
</feature>
<evidence type="ECO:0000256" key="1">
    <source>
        <dbReference type="ARBA" id="ARBA00004123"/>
    </source>
</evidence>
<dbReference type="GO" id="GO:0005634">
    <property type="term" value="C:nucleus"/>
    <property type="evidence" value="ECO:0007669"/>
    <property type="project" value="UniProtKB-SubCell"/>
</dbReference>
<dbReference type="EMBL" id="VEPZ02001405">
    <property type="protein sequence ID" value="KAE8675096.1"/>
    <property type="molecule type" value="Genomic_DNA"/>
</dbReference>
<keyword evidence="4" id="KW-0238">DNA-binding</keyword>
<dbReference type="AlphaFoldDB" id="A0A6A2YBF2"/>
<proteinExistence type="inferred from homology"/>
<evidence type="ECO:0000256" key="7">
    <source>
        <dbReference type="SAM" id="MobiDB-lite"/>
    </source>
</evidence>
<comment type="caution">
    <text evidence="9">The sequence shown here is derived from an EMBL/GenBank/DDBJ whole genome shotgun (WGS) entry which is preliminary data.</text>
</comment>
<evidence type="ECO:0000256" key="4">
    <source>
        <dbReference type="ARBA" id="ARBA00023125"/>
    </source>
</evidence>
<keyword evidence="3" id="KW-0805">Transcription regulation</keyword>
<dbReference type="GO" id="GO:0016740">
    <property type="term" value="F:transferase activity"/>
    <property type="evidence" value="ECO:0007669"/>
    <property type="project" value="UniProtKB-KW"/>
</dbReference>
<dbReference type="Proteomes" id="UP000436088">
    <property type="component" value="Unassembled WGS sequence"/>
</dbReference>
<name>A0A6A2YBF2_HIBSY</name>
<keyword evidence="10" id="KW-1185">Reference proteome</keyword>
<dbReference type="Pfam" id="PF12498">
    <property type="entry name" value="bZIP_C"/>
    <property type="match status" value="1"/>
</dbReference>
<protein>
    <submittedName>
        <fullName evidence="9">Histone acetyltransferase</fullName>
    </submittedName>
</protein>
<dbReference type="PANTHER" id="PTHR46408">
    <property type="entry name" value="BASIC LEUCINE ZIPPER 63"/>
    <property type="match status" value="1"/>
</dbReference>
<dbReference type="GO" id="GO:0003677">
    <property type="term" value="F:DNA binding"/>
    <property type="evidence" value="ECO:0007669"/>
    <property type="project" value="UniProtKB-KW"/>
</dbReference>
<keyword evidence="6" id="KW-0539">Nucleus</keyword>
<evidence type="ECO:0000313" key="9">
    <source>
        <dbReference type="EMBL" id="KAE8675096.1"/>
    </source>
</evidence>